<dbReference type="PROSITE" id="PS50075">
    <property type="entry name" value="CARRIER"/>
    <property type="match status" value="1"/>
</dbReference>
<dbReference type="PANTHER" id="PTHR45527:SF1">
    <property type="entry name" value="FATTY ACID SYNTHASE"/>
    <property type="match status" value="1"/>
</dbReference>
<evidence type="ECO:0000256" key="7">
    <source>
        <dbReference type="ARBA" id="ARBA00023194"/>
    </source>
</evidence>
<dbReference type="FunFam" id="2.30.38.10:FF:000001">
    <property type="entry name" value="Non-ribosomal peptide synthetase PvdI"/>
    <property type="match status" value="1"/>
</dbReference>
<dbReference type="PANTHER" id="PTHR45527">
    <property type="entry name" value="NONRIBOSOMAL PEPTIDE SYNTHETASE"/>
    <property type="match status" value="1"/>
</dbReference>
<dbReference type="InterPro" id="IPR025110">
    <property type="entry name" value="AMP-bd_C"/>
</dbReference>
<dbReference type="Proteomes" id="UP000183410">
    <property type="component" value="Unassembled WGS sequence"/>
</dbReference>
<keyword evidence="4" id="KW-0597">Phosphoprotein</keyword>
<dbReference type="FunFam" id="3.40.50.12780:FF:000012">
    <property type="entry name" value="Non-ribosomal peptide synthetase"/>
    <property type="match status" value="1"/>
</dbReference>
<dbReference type="InterPro" id="IPR020806">
    <property type="entry name" value="PKS_PP-bd"/>
</dbReference>
<comment type="similarity">
    <text evidence="2">Belongs to the ATP-dependent AMP-binding enzyme family.</text>
</comment>
<dbReference type="GO" id="GO:0017000">
    <property type="term" value="P:antibiotic biosynthetic process"/>
    <property type="evidence" value="ECO:0007669"/>
    <property type="project" value="UniProtKB-KW"/>
</dbReference>
<dbReference type="GO" id="GO:0016874">
    <property type="term" value="F:ligase activity"/>
    <property type="evidence" value="ECO:0007669"/>
    <property type="project" value="UniProtKB-KW"/>
</dbReference>
<protein>
    <submittedName>
        <fullName evidence="10">Non-ribosomal peptide synthase domain TIGR01720/amino acid adenylation domain-containing protein</fullName>
    </submittedName>
</protein>
<evidence type="ECO:0000256" key="8">
    <source>
        <dbReference type="ARBA" id="ARBA00023268"/>
    </source>
</evidence>
<evidence type="ECO:0000256" key="1">
    <source>
        <dbReference type="ARBA" id="ARBA00001957"/>
    </source>
</evidence>
<keyword evidence="3" id="KW-0596">Phosphopantetheine</keyword>
<dbReference type="InterPro" id="IPR009081">
    <property type="entry name" value="PP-bd_ACP"/>
</dbReference>
<dbReference type="GO" id="GO:0005737">
    <property type="term" value="C:cytoplasm"/>
    <property type="evidence" value="ECO:0007669"/>
    <property type="project" value="TreeGrafter"/>
</dbReference>
<dbReference type="FunFam" id="1.10.1200.10:FF:000005">
    <property type="entry name" value="Nonribosomal peptide synthetase 1"/>
    <property type="match status" value="1"/>
</dbReference>
<dbReference type="NCBIfam" id="TIGR01720">
    <property type="entry name" value="NRPS-para261"/>
    <property type="match status" value="1"/>
</dbReference>
<dbReference type="InterPro" id="IPR010071">
    <property type="entry name" value="AA_adenyl_dom"/>
</dbReference>
<dbReference type="Gene3D" id="2.30.38.10">
    <property type="entry name" value="Luciferase, Domain 3"/>
    <property type="match status" value="1"/>
</dbReference>
<keyword evidence="5" id="KW-0436">Ligase</keyword>
<dbReference type="Gene3D" id="3.30.559.30">
    <property type="entry name" value="Nonribosomal peptide synthetase, condensation domain"/>
    <property type="match status" value="1"/>
</dbReference>
<dbReference type="NCBIfam" id="TIGR01733">
    <property type="entry name" value="AA-adenyl-dom"/>
    <property type="match status" value="1"/>
</dbReference>
<dbReference type="Gene3D" id="3.40.50.980">
    <property type="match status" value="2"/>
</dbReference>
<dbReference type="SUPFAM" id="SSF56801">
    <property type="entry name" value="Acetyl-CoA synthetase-like"/>
    <property type="match status" value="1"/>
</dbReference>
<dbReference type="InterPro" id="IPR020845">
    <property type="entry name" value="AMP-binding_CS"/>
</dbReference>
<keyword evidence="7" id="KW-0045">Antibiotic biosynthesis</keyword>
<sequence>SMVHEHFEQQAERVPNRPAVVWREEMWTYRELNERSNRIAHALRRRGAAPDAIVGILMERSPDMIAGMLGILKSGAAYMPIDPEYPAERIAHMLRDSGTKLVLTHRGLMERQTFVGTTLDLTAEELNEESAANPAPLGGTERRAYVIYTSGSTGQPKGVAVAHRSLTNLACWHNRAFEVTEADRSTKFAGFGFDASVWEVFPYLIAGASLYVIHEEIRLDVRELNAYYERNGITISFLPTQFCEQFMELDNRSLRVLLTGGDKLKTYRKRNYRLVNNYGPTENTVVATSSPVEKLEWNLPIGRPIDNVRAYIVGRTGGLQPIGVPGELCLAGDGLAQGYLNREELTGEKFIDNPFEAGGRMYRTGDLAKWLEDGNIAYMGRIDSQIKIRGYRIEPGEIAQRLLEHEAVDEAAVVAKEQAGGEKQLVAYIAARQEWSAAELRNWLAQTLPDYMIPRHMVAIEKMPVTANGKINELALPEPNEVLTDLEPYLPPRNEIEALLVQSWQDVLGRESIGIRDNFFELGGDSIKAIQIAARLNSSGLKMEIKDLFQQLTIEQLSGFIKLTVNNVDQGIVSGLVPLTPIQAWFFEQGFRNWNHWNQAMMLYRKKRFLPELLRRTLDTLVEHHDALRMSFEQQQAGVAQVNRAIEGKLYSLDVYDMIDRSSPSDAIAKLAAELHRGIDVENGPLVKAGLFQTAEGDHLLLVIHHLVVDGVSWRILLEDLAHIYRDLLAHGELTVPLPDKTNSYQAWSNYLHAYANSPKLLKELPYWEALNNRPSHALPLDFDTDRNEWLEAESVTALLTEKETFDLLNGTHHAYHTEINDLMLSALGLAIQEWTGQSHMLVQMEGHGREELFGPMDMNRTVGWFTSMYPVHLDLSVSGDLGYQIKSMKEMLRNVPNKGIGYGLLSHLTAKERSASIAGGMRPQISFNYLGQFESVSLGEFDFSVMPAGAAMATERSQLLDFTGVVQDKQLRIHLTYSPHQFRKSTMASLIESYKKHLLDCVKHCMTRSSTDLTPSDYGDAELTLEELDAIGELIDLI</sequence>
<keyword evidence="6" id="KW-0677">Repeat</keyword>
<dbReference type="PROSITE" id="PS00455">
    <property type="entry name" value="AMP_BINDING"/>
    <property type="match status" value="1"/>
</dbReference>
<evidence type="ECO:0000256" key="6">
    <source>
        <dbReference type="ARBA" id="ARBA00022737"/>
    </source>
</evidence>
<dbReference type="GO" id="GO:0008610">
    <property type="term" value="P:lipid biosynthetic process"/>
    <property type="evidence" value="ECO:0007669"/>
    <property type="project" value="UniProtKB-ARBA"/>
</dbReference>
<feature type="non-terminal residue" evidence="10">
    <location>
        <position position="1"/>
    </location>
</feature>
<dbReference type="InterPro" id="IPR036736">
    <property type="entry name" value="ACP-like_sf"/>
</dbReference>
<dbReference type="InterPro" id="IPR000873">
    <property type="entry name" value="AMP-dep_synth/lig_dom"/>
</dbReference>
<gene>
    <name evidence="10" type="ORF">SAMN04487969_1641</name>
</gene>
<evidence type="ECO:0000256" key="4">
    <source>
        <dbReference type="ARBA" id="ARBA00022553"/>
    </source>
</evidence>
<dbReference type="Gene3D" id="3.30.300.30">
    <property type="match status" value="1"/>
</dbReference>
<accession>A0A1I2J7X1</accession>
<name>A0A1I2J7X1_9BACL</name>
<dbReference type="Pfam" id="PF00501">
    <property type="entry name" value="AMP-binding"/>
    <property type="match status" value="1"/>
</dbReference>
<dbReference type="GO" id="GO:0031177">
    <property type="term" value="F:phosphopantetheine binding"/>
    <property type="evidence" value="ECO:0007669"/>
    <property type="project" value="InterPro"/>
</dbReference>
<dbReference type="CDD" id="cd19534">
    <property type="entry name" value="E_NRPS"/>
    <property type="match status" value="1"/>
</dbReference>
<evidence type="ECO:0000256" key="3">
    <source>
        <dbReference type="ARBA" id="ARBA00022450"/>
    </source>
</evidence>
<dbReference type="GO" id="GO:0043041">
    <property type="term" value="P:amino acid activation for nonribosomal peptide biosynthetic process"/>
    <property type="evidence" value="ECO:0007669"/>
    <property type="project" value="TreeGrafter"/>
</dbReference>
<organism evidence="10 11">
    <name type="scientific">Paenibacillus algorifonticola</name>
    <dbReference type="NCBI Taxonomy" id="684063"/>
    <lineage>
        <taxon>Bacteria</taxon>
        <taxon>Bacillati</taxon>
        <taxon>Bacillota</taxon>
        <taxon>Bacilli</taxon>
        <taxon>Bacillales</taxon>
        <taxon>Paenibacillaceae</taxon>
        <taxon>Paenibacillus</taxon>
    </lineage>
</organism>
<evidence type="ECO:0000313" key="10">
    <source>
        <dbReference type="EMBL" id="SFF50128.1"/>
    </source>
</evidence>
<keyword evidence="8" id="KW-0511">Multifunctional enzyme</keyword>
<dbReference type="InterPro" id="IPR001242">
    <property type="entry name" value="Condensation_dom"/>
</dbReference>
<dbReference type="Pfam" id="PF13193">
    <property type="entry name" value="AMP-binding_C"/>
    <property type="match status" value="1"/>
</dbReference>
<dbReference type="SMART" id="SM00823">
    <property type="entry name" value="PKS_PP"/>
    <property type="match status" value="1"/>
</dbReference>
<evidence type="ECO:0000313" key="11">
    <source>
        <dbReference type="Proteomes" id="UP000183410"/>
    </source>
</evidence>
<dbReference type="InterPro" id="IPR045851">
    <property type="entry name" value="AMP-bd_C_sf"/>
</dbReference>
<dbReference type="AlphaFoldDB" id="A0A1I2J7X1"/>
<dbReference type="InterPro" id="IPR023213">
    <property type="entry name" value="CAT-like_dom_sf"/>
</dbReference>
<dbReference type="FunFam" id="3.40.50.980:FF:000001">
    <property type="entry name" value="Non-ribosomal peptide synthetase"/>
    <property type="match status" value="1"/>
</dbReference>
<dbReference type="EMBL" id="FONN01000064">
    <property type="protein sequence ID" value="SFF50128.1"/>
    <property type="molecule type" value="Genomic_DNA"/>
</dbReference>
<comment type="cofactor">
    <cofactor evidence="1">
        <name>pantetheine 4'-phosphate</name>
        <dbReference type="ChEBI" id="CHEBI:47942"/>
    </cofactor>
</comment>
<dbReference type="SUPFAM" id="SSF52777">
    <property type="entry name" value="CoA-dependent acyltransferases"/>
    <property type="match status" value="2"/>
</dbReference>
<dbReference type="Gene3D" id="3.30.559.10">
    <property type="entry name" value="Chloramphenicol acetyltransferase-like domain"/>
    <property type="match status" value="1"/>
</dbReference>
<evidence type="ECO:0000256" key="2">
    <source>
        <dbReference type="ARBA" id="ARBA00006432"/>
    </source>
</evidence>
<proteinExistence type="inferred from homology"/>
<reference evidence="11" key="1">
    <citation type="submission" date="2016-10" db="EMBL/GenBank/DDBJ databases">
        <authorList>
            <person name="Varghese N."/>
            <person name="Submissions S."/>
        </authorList>
    </citation>
    <scope>NUCLEOTIDE SEQUENCE [LARGE SCALE GENOMIC DNA]</scope>
    <source>
        <strain evidence="11">CGMCC 1.10223</strain>
    </source>
</reference>
<evidence type="ECO:0000256" key="5">
    <source>
        <dbReference type="ARBA" id="ARBA00022598"/>
    </source>
</evidence>
<dbReference type="Gene3D" id="1.10.1200.10">
    <property type="entry name" value="ACP-like"/>
    <property type="match status" value="1"/>
</dbReference>
<feature type="domain" description="Carrier" evidence="9">
    <location>
        <begin position="491"/>
        <end position="565"/>
    </location>
</feature>
<evidence type="ECO:0000259" key="9">
    <source>
        <dbReference type="PROSITE" id="PS50075"/>
    </source>
</evidence>
<keyword evidence="11" id="KW-1185">Reference proteome</keyword>
<dbReference type="SUPFAM" id="SSF47336">
    <property type="entry name" value="ACP-like"/>
    <property type="match status" value="1"/>
</dbReference>
<dbReference type="InterPro" id="IPR006162">
    <property type="entry name" value="Ppantetheine_attach_site"/>
</dbReference>
<dbReference type="PROSITE" id="PS00012">
    <property type="entry name" value="PHOSPHOPANTETHEINE"/>
    <property type="match status" value="1"/>
</dbReference>
<dbReference type="FunFam" id="3.30.300.30:FF:000010">
    <property type="entry name" value="Enterobactin synthetase component F"/>
    <property type="match status" value="1"/>
</dbReference>
<dbReference type="GO" id="GO:0044550">
    <property type="term" value="P:secondary metabolite biosynthetic process"/>
    <property type="evidence" value="ECO:0007669"/>
    <property type="project" value="UniProtKB-ARBA"/>
</dbReference>
<dbReference type="RefSeq" id="WP_143088766.1">
    <property type="nucleotide sequence ID" value="NZ_FONN01000064.1"/>
</dbReference>
<dbReference type="Pfam" id="PF00550">
    <property type="entry name" value="PP-binding"/>
    <property type="match status" value="1"/>
</dbReference>
<dbReference type="InterPro" id="IPR010060">
    <property type="entry name" value="NRPS_synth"/>
</dbReference>
<dbReference type="Pfam" id="PF00668">
    <property type="entry name" value="Condensation"/>
    <property type="match status" value="1"/>
</dbReference>